<evidence type="ECO:0000256" key="4">
    <source>
        <dbReference type="ARBA" id="ARBA00022884"/>
    </source>
</evidence>
<dbReference type="Proteomes" id="UP000217103">
    <property type="component" value="Unassembled WGS sequence"/>
</dbReference>
<dbReference type="GO" id="GO:0003723">
    <property type="term" value="F:RNA binding"/>
    <property type="evidence" value="ECO:0007669"/>
    <property type="project" value="UniProtKB-UniRule"/>
</dbReference>
<sequence>MRAYHHGRHEHGQNFLIDRDVIASIVDLVAGTDGPIIEIGSGDGALTLPLQRLGRPLTCIEIDECRAARLARRTNGATVVVCADFLRYRLPATPHVLVGNLPFHVTTAMLRRILRAPGWSDAVLLVQWEVARRRAGVGGATMMTAQWWPWYDFTLVRRVPAAAFRPRPSVDGGLLTVTRRGCPLVDPADRGRYQDLVQRVFTARGSGLARMIVNAVPGLPERRVREWVRRVGPGALPKHLTVGQWVDLFQMARCYGAVERRGRNGSPEPVGRDGARWASGYDGRFAVGGVRRGSIRWRR</sequence>
<evidence type="ECO:0000313" key="8">
    <source>
        <dbReference type="Proteomes" id="UP000217103"/>
    </source>
</evidence>
<organism evidence="7 8">
    <name type="scientific">Thermostaphylospora chromogena</name>
    <dbReference type="NCBI Taxonomy" id="35622"/>
    <lineage>
        <taxon>Bacteria</taxon>
        <taxon>Bacillati</taxon>
        <taxon>Actinomycetota</taxon>
        <taxon>Actinomycetes</taxon>
        <taxon>Streptosporangiales</taxon>
        <taxon>Thermomonosporaceae</taxon>
        <taxon>Thermostaphylospora</taxon>
    </lineage>
</organism>
<dbReference type="NCBIfam" id="NF000499">
    <property type="entry name" value="Erm23S_rRNA_broad"/>
    <property type="match status" value="1"/>
</dbReference>
<evidence type="ECO:0000259" key="6">
    <source>
        <dbReference type="SMART" id="SM00650"/>
    </source>
</evidence>
<feature type="binding site" evidence="5">
    <location>
        <position position="84"/>
    </location>
    <ligand>
        <name>S-adenosyl-L-methionine</name>
        <dbReference type="ChEBI" id="CHEBI:59789"/>
    </ligand>
</feature>
<dbReference type="EMBL" id="FNKK01000002">
    <property type="protein sequence ID" value="SDR20786.1"/>
    <property type="molecule type" value="Genomic_DNA"/>
</dbReference>
<dbReference type="InterPro" id="IPR020596">
    <property type="entry name" value="rRNA_Ade_Mease_Trfase_CS"/>
</dbReference>
<dbReference type="Pfam" id="PF00398">
    <property type="entry name" value="RrnaAD"/>
    <property type="match status" value="1"/>
</dbReference>
<feature type="binding site" evidence="5">
    <location>
        <position position="14"/>
    </location>
    <ligand>
        <name>S-adenosyl-L-methionine</name>
        <dbReference type="ChEBI" id="CHEBI:59789"/>
    </ligand>
</feature>
<dbReference type="InterPro" id="IPR020598">
    <property type="entry name" value="rRNA_Ade_methylase_Trfase_N"/>
</dbReference>
<feature type="binding site" evidence="5">
    <location>
        <position position="61"/>
    </location>
    <ligand>
        <name>S-adenosyl-L-methionine</name>
        <dbReference type="ChEBI" id="CHEBI:59789"/>
    </ligand>
</feature>
<dbReference type="OrthoDB" id="3616874at2"/>
<dbReference type="Gene3D" id="1.10.8.100">
    <property type="entry name" value="Ribosomal RNA adenine dimethylase-like, domain 2"/>
    <property type="match status" value="1"/>
</dbReference>
<dbReference type="PROSITE" id="PS51689">
    <property type="entry name" value="SAM_RNA_A_N6_MT"/>
    <property type="match status" value="1"/>
</dbReference>
<dbReference type="AlphaFoldDB" id="A0A1H1H6T3"/>
<dbReference type="InterPro" id="IPR029063">
    <property type="entry name" value="SAM-dependent_MTases_sf"/>
</dbReference>
<feature type="binding site" evidence="5">
    <location>
        <position position="16"/>
    </location>
    <ligand>
        <name>S-adenosyl-L-methionine</name>
        <dbReference type="ChEBI" id="CHEBI:59789"/>
    </ligand>
</feature>
<dbReference type="SMART" id="SM00650">
    <property type="entry name" value="rADc"/>
    <property type="match status" value="1"/>
</dbReference>
<dbReference type="PANTHER" id="PTHR11727">
    <property type="entry name" value="DIMETHYLADENOSINE TRANSFERASE"/>
    <property type="match status" value="1"/>
</dbReference>
<dbReference type="Gene3D" id="3.40.50.150">
    <property type="entry name" value="Vaccinia Virus protein VP39"/>
    <property type="match status" value="1"/>
</dbReference>
<proteinExistence type="inferred from homology"/>
<dbReference type="STRING" id="35622.SAMN04489764_4083"/>
<dbReference type="SUPFAM" id="SSF53335">
    <property type="entry name" value="S-adenosyl-L-methionine-dependent methyltransferases"/>
    <property type="match status" value="1"/>
</dbReference>
<dbReference type="InterPro" id="IPR023165">
    <property type="entry name" value="rRNA_Ade_diMease-like_C"/>
</dbReference>
<dbReference type="InterPro" id="IPR001737">
    <property type="entry name" value="KsgA/Erm"/>
</dbReference>
<gene>
    <name evidence="7" type="ORF">SAMN04489764_4083</name>
</gene>
<evidence type="ECO:0000256" key="5">
    <source>
        <dbReference type="PROSITE-ProRule" id="PRU01026"/>
    </source>
</evidence>
<evidence type="ECO:0000313" key="7">
    <source>
        <dbReference type="EMBL" id="SDR20786.1"/>
    </source>
</evidence>
<protein>
    <submittedName>
        <fullName evidence="7">23S rRNA (Adenine-N6)-dimethyltransferase</fullName>
    </submittedName>
</protein>
<reference evidence="7 8" key="1">
    <citation type="submission" date="2016-10" db="EMBL/GenBank/DDBJ databases">
        <authorList>
            <person name="de Groot N.N."/>
        </authorList>
    </citation>
    <scope>NUCLEOTIDE SEQUENCE [LARGE SCALE GENOMIC DNA]</scope>
    <source>
        <strain evidence="7 8">DSM 43794</strain>
    </source>
</reference>
<evidence type="ECO:0000256" key="2">
    <source>
        <dbReference type="ARBA" id="ARBA00022679"/>
    </source>
</evidence>
<keyword evidence="8" id="KW-1185">Reference proteome</keyword>
<keyword evidence="4 5" id="KW-0694">RNA-binding</keyword>
<name>A0A1H1H6T3_9ACTN</name>
<dbReference type="GO" id="GO:0005829">
    <property type="term" value="C:cytosol"/>
    <property type="evidence" value="ECO:0007669"/>
    <property type="project" value="TreeGrafter"/>
</dbReference>
<evidence type="ECO:0000256" key="3">
    <source>
        <dbReference type="ARBA" id="ARBA00022691"/>
    </source>
</evidence>
<comment type="similarity">
    <text evidence="5">Belongs to the class I-like SAM-binding methyltransferase superfamily. rRNA adenine N(6)-methyltransferase family.</text>
</comment>
<dbReference type="PANTHER" id="PTHR11727:SF7">
    <property type="entry name" value="DIMETHYLADENOSINE TRANSFERASE-RELATED"/>
    <property type="match status" value="1"/>
</dbReference>
<feature type="binding site" evidence="5">
    <location>
        <position position="100"/>
    </location>
    <ligand>
        <name>S-adenosyl-L-methionine</name>
        <dbReference type="ChEBI" id="CHEBI:59789"/>
    </ligand>
</feature>
<keyword evidence="1 5" id="KW-0489">Methyltransferase</keyword>
<dbReference type="CDD" id="cd02440">
    <property type="entry name" value="AdoMet_MTases"/>
    <property type="match status" value="1"/>
</dbReference>
<feature type="domain" description="Ribosomal RNA adenine methylase transferase N-terminal" evidence="6">
    <location>
        <begin position="21"/>
        <end position="181"/>
    </location>
</feature>
<keyword evidence="3 5" id="KW-0949">S-adenosyl-L-methionine</keyword>
<feature type="binding site" evidence="5">
    <location>
        <position position="40"/>
    </location>
    <ligand>
        <name>S-adenosyl-L-methionine</name>
        <dbReference type="ChEBI" id="CHEBI:59789"/>
    </ligand>
</feature>
<evidence type="ECO:0000256" key="1">
    <source>
        <dbReference type="ARBA" id="ARBA00022603"/>
    </source>
</evidence>
<dbReference type="PROSITE" id="PS01131">
    <property type="entry name" value="RRNA_A_DIMETH"/>
    <property type="match status" value="1"/>
</dbReference>
<accession>A0A1H1H6T3</accession>
<dbReference type="GO" id="GO:0000179">
    <property type="term" value="F:rRNA (adenine-N6,N6-)-dimethyltransferase activity"/>
    <property type="evidence" value="ECO:0007669"/>
    <property type="project" value="UniProtKB-UniRule"/>
</dbReference>
<keyword evidence="2 5" id="KW-0808">Transferase</keyword>